<dbReference type="InterPro" id="IPR013766">
    <property type="entry name" value="Thioredoxin_domain"/>
</dbReference>
<feature type="domain" description="Thioredoxin" evidence="11">
    <location>
        <begin position="1"/>
        <end position="107"/>
    </location>
</feature>
<evidence type="ECO:0000256" key="5">
    <source>
        <dbReference type="ARBA" id="ARBA00023157"/>
    </source>
</evidence>
<accession>A0A154BM29</accession>
<sequence length="107" mass="11754">MSALHIESEADFDKLVLQSDKPVLVDFWASWCGPCKMVAPEVEAVAEAYANKAVVCKVDVDAQSQVASRYAVKSIPTLVIFKNGKEVNRVVGYRPRKDLSALLDTVL</sequence>
<dbReference type="PROSITE" id="PS00194">
    <property type="entry name" value="THIOREDOXIN_1"/>
    <property type="match status" value="1"/>
</dbReference>
<protein>
    <recommendedName>
        <fullName evidence="2 7">Thioredoxin</fullName>
    </recommendedName>
</protein>
<feature type="site" description="Contributes to redox potential value" evidence="9">
    <location>
        <position position="34"/>
    </location>
</feature>
<dbReference type="InterPro" id="IPR036249">
    <property type="entry name" value="Thioredoxin-like_sf"/>
</dbReference>
<feature type="disulfide bond" description="Redox-active" evidence="10">
    <location>
        <begin position="32"/>
        <end position="35"/>
    </location>
</feature>
<dbReference type="PIRSF" id="PIRSF000077">
    <property type="entry name" value="Thioredoxin"/>
    <property type="match status" value="1"/>
</dbReference>
<dbReference type="CDD" id="cd02947">
    <property type="entry name" value="TRX_family"/>
    <property type="match status" value="1"/>
</dbReference>
<evidence type="ECO:0000256" key="6">
    <source>
        <dbReference type="ARBA" id="ARBA00023284"/>
    </source>
</evidence>
<organism evidence="12 13">
    <name type="scientific">Anaerosporomusa subterranea</name>
    <dbReference type="NCBI Taxonomy" id="1794912"/>
    <lineage>
        <taxon>Bacteria</taxon>
        <taxon>Bacillati</taxon>
        <taxon>Bacillota</taxon>
        <taxon>Negativicutes</taxon>
        <taxon>Acetonemataceae</taxon>
        <taxon>Anaerosporomusa</taxon>
    </lineage>
</organism>
<dbReference type="PANTHER" id="PTHR45663:SF11">
    <property type="entry name" value="GEO12009P1"/>
    <property type="match status" value="1"/>
</dbReference>
<dbReference type="InterPro" id="IPR005746">
    <property type="entry name" value="Thioredoxin"/>
</dbReference>
<evidence type="ECO:0000256" key="7">
    <source>
        <dbReference type="NCBIfam" id="TIGR01068"/>
    </source>
</evidence>
<dbReference type="FunFam" id="3.40.30.10:FF:000001">
    <property type="entry name" value="Thioredoxin"/>
    <property type="match status" value="1"/>
</dbReference>
<keyword evidence="3" id="KW-0813">Transport</keyword>
<evidence type="ECO:0000256" key="8">
    <source>
        <dbReference type="PIRNR" id="PIRNR000077"/>
    </source>
</evidence>
<dbReference type="Pfam" id="PF00085">
    <property type="entry name" value="Thioredoxin"/>
    <property type="match status" value="1"/>
</dbReference>
<evidence type="ECO:0000313" key="13">
    <source>
        <dbReference type="Proteomes" id="UP000076268"/>
    </source>
</evidence>
<dbReference type="OrthoDB" id="9790390at2"/>
<name>A0A154BM29_ANASB</name>
<dbReference type="EMBL" id="LSGP01000026">
    <property type="protein sequence ID" value="KYZ75033.1"/>
    <property type="molecule type" value="Genomic_DNA"/>
</dbReference>
<feature type="site" description="Contributes to redox potential value" evidence="9">
    <location>
        <position position="33"/>
    </location>
</feature>
<keyword evidence="4" id="KW-0249">Electron transport</keyword>
<dbReference type="RefSeq" id="WP_066245621.1">
    <property type="nucleotide sequence ID" value="NZ_LSGP01000026.1"/>
</dbReference>
<evidence type="ECO:0000256" key="10">
    <source>
        <dbReference type="PIRSR" id="PIRSR000077-4"/>
    </source>
</evidence>
<dbReference type="GO" id="GO:0015035">
    <property type="term" value="F:protein-disulfide reductase activity"/>
    <property type="evidence" value="ECO:0007669"/>
    <property type="project" value="UniProtKB-UniRule"/>
</dbReference>
<keyword evidence="6 10" id="KW-0676">Redox-active center</keyword>
<dbReference type="Proteomes" id="UP000076268">
    <property type="component" value="Unassembled WGS sequence"/>
</dbReference>
<proteinExistence type="inferred from homology"/>
<comment type="caution">
    <text evidence="12">The sequence shown here is derived from an EMBL/GenBank/DDBJ whole genome shotgun (WGS) entry which is preliminary data.</text>
</comment>
<evidence type="ECO:0000256" key="4">
    <source>
        <dbReference type="ARBA" id="ARBA00022982"/>
    </source>
</evidence>
<evidence type="ECO:0000313" key="12">
    <source>
        <dbReference type="EMBL" id="KYZ75033.1"/>
    </source>
</evidence>
<dbReference type="NCBIfam" id="TIGR01068">
    <property type="entry name" value="thioredoxin"/>
    <property type="match status" value="1"/>
</dbReference>
<dbReference type="STRING" id="1794912.AXX12_15770"/>
<reference evidence="12 13" key="1">
    <citation type="submission" date="2016-02" db="EMBL/GenBank/DDBJ databases">
        <title>Anaerosporomusa subterraneum gen. nov., sp. nov., a spore-forming obligate anaerobe isolated from saprolite.</title>
        <authorList>
            <person name="Choi J.K."/>
            <person name="Shah M."/>
            <person name="Yee N."/>
        </authorList>
    </citation>
    <scope>NUCLEOTIDE SEQUENCE [LARGE SCALE GENOMIC DNA]</scope>
    <source>
        <strain evidence="12 13">RU4</strain>
    </source>
</reference>
<dbReference type="SUPFAM" id="SSF52833">
    <property type="entry name" value="Thioredoxin-like"/>
    <property type="match status" value="1"/>
</dbReference>
<dbReference type="AlphaFoldDB" id="A0A154BM29"/>
<dbReference type="InterPro" id="IPR017937">
    <property type="entry name" value="Thioredoxin_CS"/>
</dbReference>
<dbReference type="PROSITE" id="PS51352">
    <property type="entry name" value="THIOREDOXIN_2"/>
    <property type="match status" value="1"/>
</dbReference>
<dbReference type="PRINTS" id="PR00421">
    <property type="entry name" value="THIOREDOXIN"/>
</dbReference>
<evidence type="ECO:0000256" key="2">
    <source>
        <dbReference type="ARBA" id="ARBA00020570"/>
    </source>
</evidence>
<evidence type="ECO:0000256" key="9">
    <source>
        <dbReference type="PIRSR" id="PIRSR000077-1"/>
    </source>
</evidence>
<gene>
    <name evidence="12" type="ORF">AXX12_15770</name>
</gene>
<dbReference type="Gene3D" id="3.40.30.10">
    <property type="entry name" value="Glutaredoxin"/>
    <property type="match status" value="1"/>
</dbReference>
<evidence type="ECO:0000259" key="11">
    <source>
        <dbReference type="PROSITE" id="PS51352"/>
    </source>
</evidence>
<dbReference type="PANTHER" id="PTHR45663">
    <property type="entry name" value="GEO12009P1"/>
    <property type="match status" value="1"/>
</dbReference>
<keyword evidence="13" id="KW-1185">Reference proteome</keyword>
<comment type="similarity">
    <text evidence="1 8">Belongs to the thioredoxin family.</text>
</comment>
<evidence type="ECO:0000256" key="1">
    <source>
        <dbReference type="ARBA" id="ARBA00008987"/>
    </source>
</evidence>
<keyword evidence="5 10" id="KW-1015">Disulfide bond</keyword>
<feature type="active site" description="Nucleophile" evidence="9">
    <location>
        <position position="32"/>
    </location>
</feature>
<dbReference type="GO" id="GO:0005737">
    <property type="term" value="C:cytoplasm"/>
    <property type="evidence" value="ECO:0007669"/>
    <property type="project" value="TreeGrafter"/>
</dbReference>
<feature type="active site" description="Nucleophile" evidence="9">
    <location>
        <position position="35"/>
    </location>
</feature>
<feature type="site" description="Deprotonates C-terminal active site Cys" evidence="9">
    <location>
        <position position="26"/>
    </location>
</feature>
<evidence type="ECO:0000256" key="3">
    <source>
        <dbReference type="ARBA" id="ARBA00022448"/>
    </source>
</evidence>